<organism evidence="1 2">
    <name type="scientific">Rhododendron griersonianum</name>
    <dbReference type="NCBI Taxonomy" id="479676"/>
    <lineage>
        <taxon>Eukaryota</taxon>
        <taxon>Viridiplantae</taxon>
        <taxon>Streptophyta</taxon>
        <taxon>Embryophyta</taxon>
        <taxon>Tracheophyta</taxon>
        <taxon>Spermatophyta</taxon>
        <taxon>Magnoliopsida</taxon>
        <taxon>eudicotyledons</taxon>
        <taxon>Gunneridae</taxon>
        <taxon>Pentapetalae</taxon>
        <taxon>asterids</taxon>
        <taxon>Ericales</taxon>
        <taxon>Ericaceae</taxon>
        <taxon>Ericoideae</taxon>
        <taxon>Rhodoreae</taxon>
        <taxon>Rhododendron</taxon>
    </lineage>
</organism>
<proteinExistence type="predicted"/>
<dbReference type="AlphaFoldDB" id="A0AAV6LL53"/>
<reference evidence="1" key="1">
    <citation type="submission" date="2020-08" db="EMBL/GenBank/DDBJ databases">
        <title>Plant Genome Project.</title>
        <authorList>
            <person name="Zhang R.-G."/>
        </authorList>
    </citation>
    <scope>NUCLEOTIDE SEQUENCE</scope>
    <source>
        <strain evidence="1">WSP0</strain>
        <tissue evidence="1">Leaf</tissue>
    </source>
</reference>
<evidence type="ECO:0000313" key="2">
    <source>
        <dbReference type="Proteomes" id="UP000823749"/>
    </source>
</evidence>
<dbReference type="EMBL" id="JACTNZ010000001">
    <property type="protein sequence ID" value="KAG5565562.1"/>
    <property type="molecule type" value="Genomic_DNA"/>
</dbReference>
<sequence length="151" mass="17183">MISQILRSIQPTLPLESPRLSSGLFPKSNRKRVTVALPRSILKSAEQLGHHGFTRVYSRIHKALGSPRIKLYPGLFPHSQGAWVTTALPGFIPIFTRRLGHHGFSRVYSHIQHILTMQTYRYNFIIGSTVLQSLRGQRPYTNEYNIHALLA</sequence>
<gene>
    <name evidence="1" type="ORF">RHGRI_001465</name>
</gene>
<accession>A0AAV6LL53</accession>
<name>A0AAV6LL53_9ERIC</name>
<comment type="caution">
    <text evidence="1">The sequence shown here is derived from an EMBL/GenBank/DDBJ whole genome shotgun (WGS) entry which is preliminary data.</text>
</comment>
<keyword evidence="2" id="KW-1185">Reference proteome</keyword>
<evidence type="ECO:0000313" key="1">
    <source>
        <dbReference type="EMBL" id="KAG5565562.1"/>
    </source>
</evidence>
<dbReference type="Proteomes" id="UP000823749">
    <property type="component" value="Chromosome 1"/>
</dbReference>
<protein>
    <submittedName>
        <fullName evidence="1">Uncharacterized protein</fullName>
    </submittedName>
</protein>